<reference evidence="2" key="1">
    <citation type="submission" date="2022-06" db="EMBL/GenBank/DDBJ databases">
        <authorList>
            <person name="Legendre M."/>
            <person name="Claverie J.-M."/>
            <person name="Alempic J.-M."/>
            <person name="Abergel C."/>
        </authorList>
    </citation>
    <scope>NUCLEOTIDE SEQUENCE</scope>
    <source>
        <strain evidence="2">Kuranda</strain>
    </source>
</reference>
<evidence type="ECO:0000313" key="3">
    <source>
        <dbReference type="Proteomes" id="UP001185135"/>
    </source>
</evidence>
<organism evidence="2 3">
    <name type="scientific">Pandoravirus kuranda</name>
    <dbReference type="NCBI Taxonomy" id="3019033"/>
    <lineage>
        <taxon>Viruses</taxon>
        <taxon>Pandoravirus</taxon>
    </lineage>
</organism>
<sequence length="173" mass="17861">MATVATTPVVLGAAPAVAATTTTTTASSVIPWVIAAVALALIIGGVVGWLVYRARYQGSGVVPPAPTPTTTGFSLQSDVNTVRTNLADLGLSQRIADPAVGIYAGSAATRDACETACRNQAGCVQYVYDGNARPANPLWQRNGCWLRLRQPTAAEVVSEPGYTTGTRTVAPVM</sequence>
<evidence type="ECO:0000256" key="1">
    <source>
        <dbReference type="SAM" id="Phobius"/>
    </source>
</evidence>
<keyword evidence="1" id="KW-0812">Transmembrane</keyword>
<gene>
    <name evidence="2" type="ORF">pkur_cds_755</name>
</gene>
<protein>
    <recommendedName>
        <fullName evidence="4">PAN APPLE domain containing protein</fullName>
    </recommendedName>
</protein>
<keyword evidence="1" id="KW-1133">Transmembrane helix</keyword>
<feature type="transmembrane region" description="Helical" evidence="1">
    <location>
        <begin position="29"/>
        <end position="52"/>
    </location>
</feature>
<evidence type="ECO:0000313" key="2">
    <source>
        <dbReference type="EMBL" id="WBR14929.1"/>
    </source>
</evidence>
<evidence type="ECO:0008006" key="4">
    <source>
        <dbReference type="Google" id="ProtNLM"/>
    </source>
</evidence>
<keyword evidence="1" id="KW-0472">Membrane</keyword>
<accession>A0AA95EED9</accession>
<dbReference type="Gene3D" id="3.50.4.10">
    <property type="entry name" value="Hepatocyte Growth Factor"/>
    <property type="match status" value="1"/>
</dbReference>
<name>A0AA95EED9_9VIRU</name>
<dbReference type="Proteomes" id="UP001185135">
    <property type="component" value="Segment"/>
</dbReference>
<proteinExistence type="predicted"/>
<dbReference type="EMBL" id="ON887157">
    <property type="protein sequence ID" value="WBR14929.1"/>
    <property type="molecule type" value="Genomic_DNA"/>
</dbReference>